<accession>A0A107AI86</accession>
<proteinExistence type="predicted"/>
<dbReference type="Proteomes" id="UP000068603">
    <property type="component" value="Unassembled WGS sequence"/>
</dbReference>
<comment type="caution">
    <text evidence="1">The sequence shown here is derived from an EMBL/GenBank/DDBJ whole genome shotgun (WGS) entry which is preliminary data.</text>
</comment>
<name>A0A107AI86_9BURK</name>
<evidence type="ECO:0000313" key="2">
    <source>
        <dbReference type="Proteomes" id="UP000068603"/>
    </source>
</evidence>
<dbReference type="AlphaFoldDB" id="A0A107AI86"/>
<evidence type="ECO:0000313" key="1">
    <source>
        <dbReference type="EMBL" id="KWA53101.1"/>
    </source>
</evidence>
<dbReference type="STRING" id="1503054.WT74_20195"/>
<gene>
    <name evidence="1" type="ORF">WT44_30075</name>
</gene>
<protein>
    <submittedName>
        <fullName evidence="1">Uncharacterized protein</fullName>
    </submittedName>
</protein>
<dbReference type="EMBL" id="LPHB01000086">
    <property type="protein sequence ID" value="KWA53101.1"/>
    <property type="molecule type" value="Genomic_DNA"/>
</dbReference>
<organism evidence="1">
    <name type="scientific">Burkholderia stagnalis</name>
    <dbReference type="NCBI Taxonomy" id="1503054"/>
    <lineage>
        <taxon>Bacteria</taxon>
        <taxon>Pseudomonadati</taxon>
        <taxon>Pseudomonadota</taxon>
        <taxon>Betaproteobacteria</taxon>
        <taxon>Burkholderiales</taxon>
        <taxon>Burkholderiaceae</taxon>
        <taxon>Burkholderia</taxon>
        <taxon>Burkholderia cepacia complex</taxon>
    </lineage>
</organism>
<sequence length="167" mass="18290">MLSIEADCLEATGQTEAASRQRHKQIEAAVTDPVPYNDEASYLLVVKNAPEEALRILDLAERNQCSSSHTDAIRGKVLEALGAGRVASELRWERINAGNLNPAFYVDEANYQLEQLNDPKKALDLLDLIEQRGIANVFTQALRSKAERWRRVAVGPASGPLAGLSGH</sequence>
<dbReference type="KEGG" id="bstg:WT74_20195"/>
<reference evidence="1 2" key="1">
    <citation type="submission" date="2015-11" db="EMBL/GenBank/DDBJ databases">
        <title>Expanding the genomic diversity of Burkholderia species for the development of highly accurate diagnostics.</title>
        <authorList>
            <person name="Sahl J."/>
            <person name="Keim P."/>
            <person name="Wagner D."/>
        </authorList>
    </citation>
    <scope>NUCLEOTIDE SEQUENCE [LARGE SCALE GENOMIC DNA]</scope>
    <source>
        <strain evidence="1 2">MSMB1960WGS</strain>
    </source>
</reference>